<evidence type="ECO:0000256" key="2">
    <source>
        <dbReference type="ARBA" id="ARBA00023015"/>
    </source>
</evidence>
<accession>A0A8G2CND2</accession>
<dbReference type="InterPro" id="IPR036388">
    <property type="entry name" value="WH-like_DNA-bd_sf"/>
</dbReference>
<organism evidence="6 7">
    <name type="scientific">Acidiphilium rubrum</name>
    <dbReference type="NCBI Taxonomy" id="526"/>
    <lineage>
        <taxon>Bacteria</taxon>
        <taxon>Pseudomonadati</taxon>
        <taxon>Pseudomonadota</taxon>
        <taxon>Alphaproteobacteria</taxon>
        <taxon>Acetobacterales</taxon>
        <taxon>Acidocellaceae</taxon>
        <taxon>Acidiphilium</taxon>
    </lineage>
</organism>
<comment type="similarity">
    <text evidence="1">Belongs to the LysR transcriptional regulatory family.</text>
</comment>
<dbReference type="Gene3D" id="3.40.190.10">
    <property type="entry name" value="Periplasmic binding protein-like II"/>
    <property type="match status" value="2"/>
</dbReference>
<reference evidence="6 7" key="1">
    <citation type="submission" date="2017-01" db="EMBL/GenBank/DDBJ databases">
        <authorList>
            <person name="Varghese N."/>
            <person name="Submissions S."/>
        </authorList>
    </citation>
    <scope>NUCLEOTIDE SEQUENCE [LARGE SCALE GENOMIC DNA]</scope>
    <source>
        <strain evidence="6 7">ATCC 35905</strain>
    </source>
</reference>
<feature type="domain" description="HTH lysR-type" evidence="5">
    <location>
        <begin position="34"/>
        <end position="91"/>
    </location>
</feature>
<keyword evidence="4" id="KW-0804">Transcription</keyword>
<dbReference type="Pfam" id="PF00126">
    <property type="entry name" value="HTH_1"/>
    <property type="match status" value="1"/>
</dbReference>
<evidence type="ECO:0000256" key="4">
    <source>
        <dbReference type="ARBA" id="ARBA00023163"/>
    </source>
</evidence>
<dbReference type="PRINTS" id="PR00039">
    <property type="entry name" value="HTHLYSR"/>
</dbReference>
<dbReference type="RefSeq" id="WP_245801592.1">
    <property type="nucleotide sequence ID" value="NZ_FTNE01000030.1"/>
</dbReference>
<dbReference type="PANTHER" id="PTHR30118">
    <property type="entry name" value="HTH-TYPE TRANSCRIPTIONAL REGULATOR LEUO-RELATED"/>
    <property type="match status" value="1"/>
</dbReference>
<dbReference type="PROSITE" id="PS50931">
    <property type="entry name" value="HTH_LYSR"/>
    <property type="match status" value="1"/>
</dbReference>
<dbReference type="GO" id="GO:0003677">
    <property type="term" value="F:DNA binding"/>
    <property type="evidence" value="ECO:0007669"/>
    <property type="project" value="UniProtKB-KW"/>
</dbReference>
<dbReference type="PANTHER" id="PTHR30118:SF6">
    <property type="entry name" value="HTH-TYPE TRANSCRIPTIONAL REGULATOR LEUO"/>
    <property type="match status" value="1"/>
</dbReference>
<dbReference type="SUPFAM" id="SSF46785">
    <property type="entry name" value="Winged helix' DNA-binding domain"/>
    <property type="match status" value="1"/>
</dbReference>
<evidence type="ECO:0000259" key="5">
    <source>
        <dbReference type="PROSITE" id="PS50931"/>
    </source>
</evidence>
<dbReference type="GO" id="GO:0003700">
    <property type="term" value="F:DNA-binding transcription factor activity"/>
    <property type="evidence" value="ECO:0007669"/>
    <property type="project" value="InterPro"/>
</dbReference>
<dbReference type="SUPFAM" id="SSF53850">
    <property type="entry name" value="Periplasmic binding protein-like II"/>
    <property type="match status" value="1"/>
</dbReference>
<proteinExistence type="inferred from homology"/>
<dbReference type="EMBL" id="FTNE01000030">
    <property type="protein sequence ID" value="SIR41624.1"/>
    <property type="molecule type" value="Genomic_DNA"/>
</dbReference>
<dbReference type="Pfam" id="PF03466">
    <property type="entry name" value="LysR_substrate"/>
    <property type="match status" value="1"/>
</dbReference>
<comment type="caution">
    <text evidence="6">The sequence shown here is derived from an EMBL/GenBank/DDBJ whole genome shotgun (WGS) entry which is preliminary data.</text>
</comment>
<dbReference type="Proteomes" id="UP000186308">
    <property type="component" value="Unassembled WGS sequence"/>
</dbReference>
<evidence type="ECO:0000313" key="6">
    <source>
        <dbReference type="EMBL" id="SIR41624.1"/>
    </source>
</evidence>
<sequence>MHGVGDHDQRRADGNFLAGDAAGCRAVTAYRDPIDIYLLRVLHTLLVEGSVTRTAVRLNQSQPAISAALKRLRDIIGDPLLVRGKSGMVPTERGAALLEPTMIALHEISRIAMQQTRFDPASSQRRFRVGSPDYLNILFVPTLVERFRRAAPNAALELHPLSPDSHFETALEEGQFDLVIGNWPDPPARLHRRDLFTDDVVCLVARTHPLAGRPVTEADYLAAAHVAPTPYSAMQRGPIDTHLSRARLKRNVAVMVPYFSLAPALLAKSDLVFTTTRRFATHHAHTMPLAVLESPIDFPPMQYYILWHARSHLSAEIQWLVDLIAGAM</sequence>
<keyword evidence="7" id="KW-1185">Reference proteome</keyword>
<protein>
    <submittedName>
        <fullName evidence="6">Transcriptional regulator, LysR family</fullName>
    </submittedName>
</protein>
<dbReference type="InterPro" id="IPR005119">
    <property type="entry name" value="LysR_subst-bd"/>
</dbReference>
<dbReference type="AlphaFoldDB" id="A0A8G2CND2"/>
<evidence type="ECO:0000256" key="1">
    <source>
        <dbReference type="ARBA" id="ARBA00009437"/>
    </source>
</evidence>
<name>A0A8G2CND2_ACIRU</name>
<dbReference type="InterPro" id="IPR036390">
    <property type="entry name" value="WH_DNA-bd_sf"/>
</dbReference>
<evidence type="ECO:0000313" key="7">
    <source>
        <dbReference type="Proteomes" id="UP000186308"/>
    </source>
</evidence>
<keyword evidence="2" id="KW-0805">Transcription regulation</keyword>
<evidence type="ECO:0000256" key="3">
    <source>
        <dbReference type="ARBA" id="ARBA00023125"/>
    </source>
</evidence>
<dbReference type="InterPro" id="IPR050389">
    <property type="entry name" value="LysR-type_TF"/>
</dbReference>
<dbReference type="InterPro" id="IPR000847">
    <property type="entry name" value="LysR_HTH_N"/>
</dbReference>
<dbReference type="Gene3D" id="1.10.10.10">
    <property type="entry name" value="Winged helix-like DNA-binding domain superfamily/Winged helix DNA-binding domain"/>
    <property type="match status" value="1"/>
</dbReference>
<gene>
    <name evidence="6" type="ORF">SAMN05421828_13024</name>
</gene>
<keyword evidence="3" id="KW-0238">DNA-binding</keyword>